<feature type="region of interest" description="Disordered" evidence="2">
    <location>
        <begin position="51"/>
        <end position="115"/>
    </location>
</feature>
<dbReference type="Pfam" id="PF06218">
    <property type="entry name" value="NPR2"/>
    <property type="match status" value="2"/>
</dbReference>
<dbReference type="Proteomes" id="UP000812966">
    <property type="component" value="Unassembled WGS sequence"/>
</dbReference>
<dbReference type="GO" id="GO:0005774">
    <property type="term" value="C:vacuolar membrane"/>
    <property type="evidence" value="ECO:0007669"/>
    <property type="project" value="TreeGrafter"/>
</dbReference>
<evidence type="ECO:0008006" key="5">
    <source>
        <dbReference type="Google" id="ProtNLM"/>
    </source>
</evidence>
<dbReference type="GO" id="GO:1904262">
    <property type="term" value="P:negative regulation of TORC1 signaling"/>
    <property type="evidence" value="ECO:0007669"/>
    <property type="project" value="TreeGrafter"/>
</dbReference>
<dbReference type="EMBL" id="JABELV010000041">
    <property type="protein sequence ID" value="KAG7562004.1"/>
    <property type="molecule type" value="Genomic_DNA"/>
</dbReference>
<comment type="caution">
    <text evidence="3">The sequence shown here is derived from an EMBL/GenBank/DDBJ whole genome shotgun (WGS) entry which is preliminary data.</text>
</comment>
<feature type="region of interest" description="Disordered" evidence="2">
    <location>
        <begin position="467"/>
        <end position="651"/>
    </location>
</feature>
<comment type="similarity">
    <text evidence="1">Belongs to the NPR2 family.</text>
</comment>
<gene>
    <name evidence="3" type="ORF">FFLO_02559</name>
</gene>
<dbReference type="PANTHER" id="PTHR12991:SF10">
    <property type="entry name" value="GATOR COMPLEX PROTEIN NPRL2"/>
    <property type="match status" value="1"/>
</dbReference>
<dbReference type="GO" id="GO:0005096">
    <property type="term" value="F:GTPase activator activity"/>
    <property type="evidence" value="ECO:0007669"/>
    <property type="project" value="TreeGrafter"/>
</dbReference>
<evidence type="ECO:0000256" key="2">
    <source>
        <dbReference type="SAM" id="MobiDB-lite"/>
    </source>
</evidence>
<dbReference type="GO" id="GO:1990130">
    <property type="term" value="C:GATOR1 complex"/>
    <property type="evidence" value="ECO:0007669"/>
    <property type="project" value="TreeGrafter"/>
</dbReference>
<feature type="compositionally biased region" description="Polar residues" evidence="2">
    <location>
        <begin position="566"/>
        <end position="594"/>
    </location>
</feature>
<feature type="compositionally biased region" description="Low complexity" evidence="2">
    <location>
        <begin position="603"/>
        <end position="613"/>
    </location>
</feature>
<evidence type="ECO:0000256" key="1">
    <source>
        <dbReference type="ARBA" id="ARBA00008433"/>
    </source>
</evidence>
<dbReference type="InterPro" id="IPR009348">
    <property type="entry name" value="NPR2-like"/>
</dbReference>
<dbReference type="PANTHER" id="PTHR12991">
    <property type="entry name" value="NITROGEN PERMEASE REGULATOR 2/TUMOR SUPPRESSOR CANDIDATE 4"/>
    <property type="match status" value="1"/>
</dbReference>
<organism evidence="3 4">
    <name type="scientific">Filobasidium floriforme</name>
    <dbReference type="NCBI Taxonomy" id="5210"/>
    <lineage>
        <taxon>Eukaryota</taxon>
        <taxon>Fungi</taxon>
        <taxon>Dikarya</taxon>
        <taxon>Basidiomycota</taxon>
        <taxon>Agaricomycotina</taxon>
        <taxon>Tremellomycetes</taxon>
        <taxon>Filobasidiales</taxon>
        <taxon>Filobasidiaceae</taxon>
        <taxon>Filobasidium</taxon>
    </lineage>
</organism>
<feature type="compositionally biased region" description="Polar residues" evidence="2">
    <location>
        <begin position="536"/>
        <end position="554"/>
    </location>
</feature>
<keyword evidence="4" id="KW-1185">Reference proteome</keyword>
<proteinExistence type="inferred from homology"/>
<feature type="compositionally biased region" description="Low complexity" evidence="2">
    <location>
        <begin position="92"/>
        <end position="109"/>
    </location>
</feature>
<dbReference type="GO" id="GO:0010508">
    <property type="term" value="P:positive regulation of autophagy"/>
    <property type="evidence" value="ECO:0007669"/>
    <property type="project" value="TreeGrafter"/>
</dbReference>
<accession>A0A8K0JME6</accession>
<name>A0A8K0JME6_9TREE</name>
<sequence length="722" mass="79137">MVAGPSDESFLPQIVGVFYAVFDPIRGPIVPYQVPETLISQPEDLNKSVAGISSRTDRRPSPTPPSGTPARSHSSSPQRAASMASKRALSVSPSRTLRSASRRSPSPLTQSTHSIPYNPKPLIAPAMIEFNTIAEFIIPKAPLKHRLVTCCSGRYKIVGFPCMIEDSYYERNEFIFNIAFVFDRLSDLSAFEPVVRKCGRIMRAAELDTRWLSNKTSQAKIQSVLEQLHEDLNSYSGTSIVLDNINSLDLSLFPFYANPPAVHDWHVPVALIDFKKLKDANWDITASKICQYIDGVQHVERIAQLADADLESVRSCIQHFLYYQVVMMIDIFQYSNMYTCKPAIQRKIKDKSVSEECGAYVTHAGFPIPSWPILAILYSQLRPGITVHEWMETNEVRSRGIDVRRFVTFGVIKGFLRRVHRWPIHVDTVSGNARDSVRHRSKERARIGDIDEEPDLALTSGLEALKVGGGTGTGAGRKDSMVTSGTTGTSAPGRNESNITLRTTVSTAGSLGTSPNFGGGIWRARSDSPLQGGFMQVTSMTGRQSGSQTANNPSGGTGTKSPGYFQPQTSILSSSVRSTRGGNFISTSHNTSASAPRAGGGPSSHNSNSNPGHTGFLNPGQRPVGHHRNSRDARARANGFKTPGSAIPQREQETNLHASMLGYLDGLHHADELQVKFKMGWTRLEEHLRKIAGLPEDLRGLSEEKREAAGRGDYGKVVVVLR</sequence>
<reference evidence="3" key="1">
    <citation type="submission" date="2020-04" db="EMBL/GenBank/DDBJ databases">
        <title>Analysis of mating type loci in Filobasidium floriforme.</title>
        <authorList>
            <person name="Nowrousian M."/>
        </authorList>
    </citation>
    <scope>NUCLEOTIDE SEQUENCE</scope>
    <source>
        <strain evidence="3">CBS 6242</strain>
    </source>
</reference>
<protein>
    <recommendedName>
        <fullName evidence="5">Nitrogen permease regulator 2</fullName>
    </recommendedName>
</protein>
<evidence type="ECO:0000313" key="3">
    <source>
        <dbReference type="EMBL" id="KAG7562004.1"/>
    </source>
</evidence>
<dbReference type="AlphaFoldDB" id="A0A8K0JME6"/>
<evidence type="ECO:0000313" key="4">
    <source>
        <dbReference type="Proteomes" id="UP000812966"/>
    </source>
</evidence>
<feature type="compositionally biased region" description="Polar residues" evidence="2">
    <location>
        <begin position="481"/>
        <end position="516"/>
    </location>
</feature>